<reference evidence="2" key="2">
    <citation type="submission" date="2015-03" db="EMBL/GenBank/DDBJ databases">
        <authorList>
            <person name="Gallagher L.A."/>
            <person name="Hayden H.S."/>
            <person name="Weiss E.J."/>
            <person name="Hager K.R."/>
            <person name="Ramage E."/>
            <person name="Radey M.R."/>
            <person name="Bydalek R."/>
            <person name="Manoil C."/>
            <person name="Miller S.I."/>
            <person name="Brittnacher M.J."/>
        </authorList>
    </citation>
    <scope>NUCLEOTIDE SEQUENCE [LARGE SCALE GENOMIC DNA]</scope>
    <source>
        <strain evidence="2">AB5075-UW</strain>
    </source>
</reference>
<proteinExistence type="predicted"/>
<organism evidence="1 2">
    <name type="scientific">Acinetobacter baumannii</name>
    <dbReference type="NCBI Taxonomy" id="470"/>
    <lineage>
        <taxon>Bacteria</taxon>
        <taxon>Pseudomonadati</taxon>
        <taxon>Pseudomonadota</taxon>
        <taxon>Gammaproteobacteria</taxon>
        <taxon>Moraxellales</taxon>
        <taxon>Moraxellaceae</taxon>
        <taxon>Acinetobacter</taxon>
        <taxon>Acinetobacter calcoaceticus/baumannii complex</taxon>
    </lineage>
</organism>
<reference evidence="1 2" key="1">
    <citation type="journal article" date="2015" name="J. Bacteriol.">
        <title>Resources for Genetic and Genomic Analysis of Emerging Pathogen Acinetobacter baumannii.</title>
        <authorList>
            <person name="Gallagher L.A."/>
            <person name="Ramage E."/>
            <person name="Weiss E.J."/>
            <person name="Radey M."/>
            <person name="Hayden H.S."/>
            <person name="Held K.G."/>
            <person name="Huse H.K."/>
            <person name="Zurawski D.V."/>
            <person name="Brittnacher M.J."/>
            <person name="Manoil C."/>
        </authorList>
    </citation>
    <scope>NUCLEOTIDE SEQUENCE [LARGE SCALE GENOMIC DNA]</scope>
    <source>
        <strain evidence="1 2">AB5075-UW</strain>
    </source>
</reference>
<dbReference type="Proteomes" id="UP000032746">
    <property type="component" value="Chromosome"/>
</dbReference>
<protein>
    <submittedName>
        <fullName evidence="1">Uncharacterized protein</fullName>
    </submittedName>
</protein>
<dbReference type="AlphaFoldDB" id="A0A0D5YCC3"/>
<dbReference type="PATRIC" id="fig|470.1314.peg.3204"/>
<evidence type="ECO:0000313" key="1">
    <source>
        <dbReference type="EMBL" id="AKA29880.1"/>
    </source>
</evidence>
<evidence type="ECO:0000313" key="2">
    <source>
        <dbReference type="Proteomes" id="UP000032746"/>
    </source>
</evidence>
<sequence>MKLHKFILFLNLVFGVYSITNDDANAQQEFKRICLSDEHLQASCNCVCQQLAQVYSPQTVQRLKHTSLQSPDLPQDFAPNLFSSIQRCDKNKMG</sequence>
<gene>
    <name evidence="1" type="ORF">ABUW_0085</name>
</gene>
<accession>A0A0D5YCC3</accession>
<name>A0A0D5YCC3_ACIBA</name>
<dbReference type="EMBL" id="CP008706">
    <property type="protein sequence ID" value="AKA29880.1"/>
    <property type="molecule type" value="Genomic_DNA"/>
</dbReference>